<dbReference type="PROSITE" id="PS01124">
    <property type="entry name" value="HTH_ARAC_FAMILY_2"/>
    <property type="match status" value="1"/>
</dbReference>
<proteinExistence type="predicted"/>
<evidence type="ECO:0000256" key="3">
    <source>
        <dbReference type="ARBA" id="ARBA00023163"/>
    </source>
</evidence>
<protein>
    <submittedName>
        <fullName evidence="5">AraC family transcriptional regulator</fullName>
    </submittedName>
</protein>
<dbReference type="GO" id="GO:0000976">
    <property type="term" value="F:transcription cis-regulatory region binding"/>
    <property type="evidence" value="ECO:0007669"/>
    <property type="project" value="TreeGrafter"/>
</dbReference>
<dbReference type="InterPro" id="IPR032687">
    <property type="entry name" value="AraC-type_N"/>
</dbReference>
<dbReference type="PANTHER" id="PTHR47894:SF1">
    <property type="entry name" value="HTH-TYPE TRANSCRIPTIONAL REGULATOR VQSM"/>
    <property type="match status" value="1"/>
</dbReference>
<dbReference type="InterPro" id="IPR018060">
    <property type="entry name" value="HTH_AraC"/>
</dbReference>
<keyword evidence="3" id="KW-0804">Transcription</keyword>
<sequence>MKIVAEYLPTDHRHQLGVMDIALLLKAVEGFGVKTIPILEELGLVHLDWQSEKTQLTYADKLMLFRHVSQQFHDVGLGLLIGERANLSHFGLLGYAILSSRTLEEAIKTGFKYLNLNGPVFAVKVTIDDDIASIVLENTLEIGELLPFCSEYFFSALVSMFEELTGERLAITRLCLPYRTPAYSSKYCERFDCVVEFEAPSLSLSFCSSLLSLPLKTYNADMLSNCLQSCDSVMVALQSPYLLTNQIKTILYQSAGVFPSIEALAMQFGCSSRTLRRKLGQDGTSYQKLLGEVRSDVAKEFLLRTELTIEEIAFRLGYSDTANFRRGFKRWTGITPQRFRGSQ</sequence>
<accession>A0A177Y3Y1</accession>
<dbReference type="InterPro" id="IPR009057">
    <property type="entry name" value="Homeodomain-like_sf"/>
</dbReference>
<feature type="domain" description="HTH araC/xylS-type" evidence="4">
    <location>
        <begin position="245"/>
        <end position="342"/>
    </location>
</feature>
<gene>
    <name evidence="5" type="ORF">APB76_06185</name>
</gene>
<dbReference type="GO" id="GO:0003700">
    <property type="term" value="F:DNA-binding transcription factor activity"/>
    <property type="evidence" value="ECO:0007669"/>
    <property type="project" value="InterPro"/>
</dbReference>
<dbReference type="PRINTS" id="PR00032">
    <property type="entry name" value="HTHARAC"/>
</dbReference>
<evidence type="ECO:0000313" key="5">
    <source>
        <dbReference type="EMBL" id="OAJ95276.1"/>
    </source>
</evidence>
<keyword evidence="1" id="KW-0805">Transcription regulation</keyword>
<organism evidence="5 6">
    <name type="scientific">Vibrio bivalvicida</name>
    <dbReference type="NCBI Taxonomy" id="1276888"/>
    <lineage>
        <taxon>Bacteria</taxon>
        <taxon>Pseudomonadati</taxon>
        <taxon>Pseudomonadota</taxon>
        <taxon>Gammaproteobacteria</taxon>
        <taxon>Vibrionales</taxon>
        <taxon>Vibrionaceae</taxon>
        <taxon>Vibrio</taxon>
        <taxon>Vibrio oreintalis group</taxon>
    </lineage>
</organism>
<evidence type="ECO:0000259" key="4">
    <source>
        <dbReference type="PROSITE" id="PS01124"/>
    </source>
</evidence>
<dbReference type="Pfam" id="PF12833">
    <property type="entry name" value="HTH_18"/>
    <property type="match status" value="1"/>
</dbReference>
<reference evidence="5 6" key="1">
    <citation type="journal article" date="2016" name="Syst. Appl. Microbiol.">
        <title>Vibrio bivalvicida sp. nov., a novel larval pathogen for bivalve molluscs reared in a hatchery.</title>
        <authorList>
            <person name="Dubert J."/>
            <person name="Romalde J.L."/>
            <person name="Prado S."/>
            <person name="Barja J.L."/>
        </authorList>
    </citation>
    <scope>NUCLEOTIDE SEQUENCE [LARGE SCALE GENOMIC DNA]</scope>
    <source>
        <strain evidence="5 6">605</strain>
    </source>
</reference>
<dbReference type="RefSeq" id="WP_054961226.1">
    <property type="nucleotide sequence ID" value="NZ_LLEI02000021.1"/>
</dbReference>
<dbReference type="Proteomes" id="UP000078406">
    <property type="component" value="Unassembled WGS sequence"/>
</dbReference>
<dbReference type="GO" id="GO:0005829">
    <property type="term" value="C:cytosol"/>
    <property type="evidence" value="ECO:0007669"/>
    <property type="project" value="TreeGrafter"/>
</dbReference>
<dbReference type="AlphaFoldDB" id="A0A177Y3Y1"/>
<keyword evidence="2" id="KW-0238">DNA-binding</keyword>
<evidence type="ECO:0000256" key="1">
    <source>
        <dbReference type="ARBA" id="ARBA00023015"/>
    </source>
</evidence>
<evidence type="ECO:0000256" key="2">
    <source>
        <dbReference type="ARBA" id="ARBA00023125"/>
    </source>
</evidence>
<dbReference type="SUPFAM" id="SSF46689">
    <property type="entry name" value="Homeodomain-like"/>
    <property type="match status" value="1"/>
</dbReference>
<dbReference type="InterPro" id="IPR020449">
    <property type="entry name" value="Tscrpt_reg_AraC-type_HTH"/>
</dbReference>
<dbReference type="PANTHER" id="PTHR47894">
    <property type="entry name" value="HTH-TYPE TRANSCRIPTIONAL REGULATOR GADX"/>
    <property type="match status" value="1"/>
</dbReference>
<dbReference type="Pfam" id="PF12625">
    <property type="entry name" value="Arabinose_bd"/>
    <property type="match status" value="1"/>
</dbReference>
<comment type="caution">
    <text evidence="5">The sequence shown here is derived from an EMBL/GenBank/DDBJ whole genome shotgun (WGS) entry which is preliminary data.</text>
</comment>
<dbReference type="EMBL" id="LLEI02000021">
    <property type="protein sequence ID" value="OAJ95276.1"/>
    <property type="molecule type" value="Genomic_DNA"/>
</dbReference>
<evidence type="ECO:0000313" key="6">
    <source>
        <dbReference type="Proteomes" id="UP000078406"/>
    </source>
</evidence>
<name>A0A177Y3Y1_9VIBR</name>
<dbReference type="Gene3D" id="1.10.10.60">
    <property type="entry name" value="Homeodomain-like"/>
    <property type="match status" value="1"/>
</dbReference>
<dbReference type="SMART" id="SM00342">
    <property type="entry name" value="HTH_ARAC"/>
    <property type="match status" value="1"/>
</dbReference>